<evidence type="ECO:0000313" key="2">
    <source>
        <dbReference type="EMBL" id="MBD9726289.1"/>
    </source>
</evidence>
<dbReference type="AlphaFoldDB" id="A0A927L6Q8"/>
<dbReference type="PANTHER" id="PTHR30543:SF21">
    <property type="entry name" value="NAD(P)H-DEPENDENT FMN REDUCTASE LOT6"/>
    <property type="match status" value="1"/>
</dbReference>
<dbReference type="Gene3D" id="3.40.50.360">
    <property type="match status" value="1"/>
</dbReference>
<dbReference type="GO" id="GO:0010181">
    <property type="term" value="F:FMN binding"/>
    <property type="evidence" value="ECO:0007669"/>
    <property type="project" value="TreeGrafter"/>
</dbReference>
<protein>
    <submittedName>
        <fullName evidence="2">NAD(P)H-dependent oxidoreductase</fullName>
    </submittedName>
</protein>
<dbReference type="Proteomes" id="UP000661025">
    <property type="component" value="Unassembled WGS sequence"/>
</dbReference>
<dbReference type="PANTHER" id="PTHR30543">
    <property type="entry name" value="CHROMATE REDUCTASE"/>
    <property type="match status" value="1"/>
</dbReference>
<dbReference type="InterPro" id="IPR050712">
    <property type="entry name" value="NAD(P)H-dep_reductase"/>
</dbReference>
<sequence>MAAEPAGAPMTLTTVVASTRPGRVGRSVADWFTTRAAECEHFTSHTVDLRELALPFFDEPHPPVLRQYTREHTRAWSRIVKASDAFVFVTPEYNGGFPAPLKNAWDYLVVEWQHKPAAFVSYGGVSAGTRAVQMGKQVVANLRMLPIGPTVSIPFVGELVEDGAFRPGKIHEAAAEQVLDELLRTARVMRRLRGDAYRTGNAH</sequence>
<comment type="caution">
    <text evidence="2">The sequence shown here is derived from an EMBL/GenBank/DDBJ whole genome shotgun (WGS) entry which is preliminary data.</text>
</comment>
<dbReference type="Pfam" id="PF03358">
    <property type="entry name" value="FMN_red"/>
    <property type="match status" value="1"/>
</dbReference>
<reference evidence="2" key="1">
    <citation type="submission" date="2020-09" db="EMBL/GenBank/DDBJ databases">
        <title>Streptomyces canutascabiei sp. nov., which causes potato common scab and is distributed across the world.</title>
        <authorList>
            <person name="Nguyen H.P."/>
            <person name="Weisberg A.J."/>
            <person name="Chang J.H."/>
            <person name="Clarke C.R."/>
        </authorList>
    </citation>
    <scope>NUCLEOTIDE SEQUENCE</scope>
    <source>
        <strain evidence="2">ID-01-6.2a</strain>
    </source>
</reference>
<dbReference type="SUPFAM" id="SSF52218">
    <property type="entry name" value="Flavoproteins"/>
    <property type="match status" value="1"/>
</dbReference>
<dbReference type="InterPro" id="IPR029039">
    <property type="entry name" value="Flavoprotein-like_sf"/>
</dbReference>
<name>A0A927L6Q8_9ACTN</name>
<feature type="domain" description="NADPH-dependent FMN reductase-like" evidence="1">
    <location>
        <begin position="10"/>
        <end position="155"/>
    </location>
</feature>
<dbReference type="RefSeq" id="WP_192362917.1">
    <property type="nucleotide sequence ID" value="NZ_CP119182.1"/>
</dbReference>
<proteinExistence type="predicted"/>
<accession>A0A927L6Q8</accession>
<evidence type="ECO:0000313" key="3">
    <source>
        <dbReference type="Proteomes" id="UP000661025"/>
    </source>
</evidence>
<dbReference type="EMBL" id="JACYXT010000010">
    <property type="protein sequence ID" value="MBD9726289.1"/>
    <property type="molecule type" value="Genomic_DNA"/>
</dbReference>
<dbReference type="InterPro" id="IPR005025">
    <property type="entry name" value="FMN_Rdtase-like_dom"/>
</dbReference>
<evidence type="ECO:0000259" key="1">
    <source>
        <dbReference type="Pfam" id="PF03358"/>
    </source>
</evidence>
<dbReference type="GO" id="GO:0016491">
    <property type="term" value="F:oxidoreductase activity"/>
    <property type="evidence" value="ECO:0007669"/>
    <property type="project" value="InterPro"/>
</dbReference>
<organism evidence="2 3">
    <name type="scientific">Streptomyces caniscabiei</name>
    <dbReference type="NCBI Taxonomy" id="2746961"/>
    <lineage>
        <taxon>Bacteria</taxon>
        <taxon>Bacillati</taxon>
        <taxon>Actinomycetota</taxon>
        <taxon>Actinomycetes</taxon>
        <taxon>Kitasatosporales</taxon>
        <taxon>Streptomycetaceae</taxon>
        <taxon>Streptomyces</taxon>
    </lineage>
</organism>
<dbReference type="GO" id="GO:0005829">
    <property type="term" value="C:cytosol"/>
    <property type="evidence" value="ECO:0007669"/>
    <property type="project" value="TreeGrafter"/>
</dbReference>
<dbReference type="GeneID" id="79935568"/>
<gene>
    <name evidence="2" type="ORF">IHE70_24315</name>
</gene>